<dbReference type="SUPFAM" id="SSF158472">
    <property type="entry name" value="HAMP domain-like"/>
    <property type="match status" value="1"/>
</dbReference>
<dbReference type="Gene3D" id="1.10.8.500">
    <property type="entry name" value="HAMP domain in histidine kinase"/>
    <property type="match status" value="1"/>
</dbReference>
<keyword evidence="8" id="KW-0418">Kinase</keyword>
<evidence type="ECO:0000313" key="9">
    <source>
        <dbReference type="Proteomes" id="UP000261905"/>
    </source>
</evidence>
<dbReference type="SMART" id="SM00304">
    <property type="entry name" value="HAMP"/>
    <property type="match status" value="1"/>
</dbReference>
<dbReference type="PANTHER" id="PTHR34220">
    <property type="entry name" value="SENSOR HISTIDINE KINASE YPDA"/>
    <property type="match status" value="1"/>
</dbReference>
<keyword evidence="4" id="KW-0808">Transferase</keyword>
<dbReference type="PROSITE" id="PS50885">
    <property type="entry name" value="HAMP"/>
    <property type="match status" value="1"/>
</dbReference>
<evidence type="ECO:0000256" key="5">
    <source>
        <dbReference type="ARBA" id="ARBA00023136"/>
    </source>
</evidence>
<reference evidence="8 9" key="1">
    <citation type="submission" date="2018-08" db="EMBL/GenBank/DDBJ databases">
        <title>Paenibacillus sp. M4BSY-1, whole genome shotgun sequence.</title>
        <authorList>
            <person name="Tuo L."/>
        </authorList>
    </citation>
    <scope>NUCLEOTIDE SEQUENCE [LARGE SCALE GENOMIC DNA]</scope>
    <source>
        <strain evidence="8 9">M4BSY-1</strain>
    </source>
</reference>
<dbReference type="InterPro" id="IPR010559">
    <property type="entry name" value="Sig_transdc_His_kin_internal"/>
</dbReference>
<comment type="caution">
    <text evidence="8">The sequence shown here is derived from an EMBL/GenBank/DDBJ whole genome shotgun (WGS) entry which is preliminary data.</text>
</comment>
<dbReference type="AlphaFoldDB" id="A0A371PFC3"/>
<sequence>MTKGAHSDAVHMSIRNRLVLYFLASILIPSIIITVVVYMSSTGIITKKMNDLIEKNVESARLIVQTRLAFIDEMTTLISLNPMIQEVLSASPTTNMSDNILQIIKLDRALDSYYLSNYYASPNSSIVPMIHMIDRPEYRKYDISTKVQDINSIENESWYRDMDNHNQSVYAQPGDAPVVIARRLFSLQNADKYDYAAVLTIELEKSSLNDMLSNYKPSNGSRIFILNEQNQIIMSSDSYSSEEEQFIHSLDPAATGLKRVDMRGDKVILSSKQLDNIEWKIINMTRLSEINSDQIRLTRIVMLVLIISMTTALLAAFLLSRNISSPITKLVASMRTVRGQNFDIDIAYHKKDEFGYLIQQYKRMIRQIKELIDMLYVSDLKKQKAELLAKDAQLRALQAQINPHFLYNTLDSINLYAIKYKTPVISDMIGSLANFYRYSLSKGRNIISLEEELNHTSSYLDIQSMRLGPKLHYSIDVPRELRKTKTVKLVIQPLVENSIIHGFHQKTGQFEIAIIAKQEADKVLVCISDNGIGTQEKADALNHLLASDDPEQQSFAITNVHRRLQHAFGEDYGLRYRHNPADGITVEITIPASYNMGDNDANGNIG</sequence>
<dbReference type="GO" id="GO:0005886">
    <property type="term" value="C:plasma membrane"/>
    <property type="evidence" value="ECO:0007669"/>
    <property type="project" value="UniProtKB-SubCell"/>
</dbReference>
<keyword evidence="3" id="KW-0597">Phosphoprotein</keyword>
<dbReference type="PANTHER" id="PTHR34220:SF7">
    <property type="entry name" value="SENSOR HISTIDINE KINASE YPDA"/>
    <property type="match status" value="1"/>
</dbReference>
<dbReference type="Gene3D" id="3.30.450.20">
    <property type="entry name" value="PAS domain"/>
    <property type="match status" value="1"/>
</dbReference>
<evidence type="ECO:0000256" key="2">
    <source>
        <dbReference type="ARBA" id="ARBA00022475"/>
    </source>
</evidence>
<dbReference type="EMBL" id="QUBQ01000003">
    <property type="protein sequence ID" value="REK74336.1"/>
    <property type="molecule type" value="Genomic_DNA"/>
</dbReference>
<evidence type="ECO:0000256" key="6">
    <source>
        <dbReference type="SAM" id="Phobius"/>
    </source>
</evidence>
<dbReference type="SUPFAM" id="SSF55874">
    <property type="entry name" value="ATPase domain of HSP90 chaperone/DNA topoisomerase II/histidine kinase"/>
    <property type="match status" value="1"/>
</dbReference>
<keyword evidence="6" id="KW-1133">Transmembrane helix</keyword>
<dbReference type="InterPro" id="IPR050640">
    <property type="entry name" value="Bact_2-comp_sensor_kinase"/>
</dbReference>
<evidence type="ECO:0000256" key="1">
    <source>
        <dbReference type="ARBA" id="ARBA00004651"/>
    </source>
</evidence>
<proteinExistence type="predicted"/>
<keyword evidence="2" id="KW-1003">Cell membrane</keyword>
<protein>
    <submittedName>
        <fullName evidence="8">Sensor histidine kinase</fullName>
    </submittedName>
</protein>
<feature type="transmembrane region" description="Helical" evidence="6">
    <location>
        <begin position="300"/>
        <end position="319"/>
    </location>
</feature>
<gene>
    <name evidence="8" type="ORF">DX130_17565</name>
</gene>
<evidence type="ECO:0000256" key="3">
    <source>
        <dbReference type="ARBA" id="ARBA00022553"/>
    </source>
</evidence>
<feature type="transmembrane region" description="Helical" evidence="6">
    <location>
        <begin position="18"/>
        <end position="39"/>
    </location>
</feature>
<dbReference type="Proteomes" id="UP000261905">
    <property type="component" value="Unassembled WGS sequence"/>
</dbReference>
<dbReference type="Pfam" id="PF00672">
    <property type="entry name" value="HAMP"/>
    <property type="match status" value="1"/>
</dbReference>
<keyword evidence="9" id="KW-1185">Reference proteome</keyword>
<dbReference type="InterPro" id="IPR036890">
    <property type="entry name" value="HATPase_C_sf"/>
</dbReference>
<keyword evidence="6" id="KW-0812">Transmembrane</keyword>
<accession>A0A371PFC3</accession>
<keyword evidence="5 6" id="KW-0472">Membrane</keyword>
<feature type="domain" description="HAMP" evidence="7">
    <location>
        <begin position="321"/>
        <end position="373"/>
    </location>
</feature>
<evidence type="ECO:0000256" key="4">
    <source>
        <dbReference type="ARBA" id="ARBA00022679"/>
    </source>
</evidence>
<dbReference type="InterPro" id="IPR003660">
    <property type="entry name" value="HAMP_dom"/>
</dbReference>
<dbReference type="OrthoDB" id="9809348at2"/>
<dbReference type="Gene3D" id="3.30.565.10">
    <property type="entry name" value="Histidine kinase-like ATPase, C-terminal domain"/>
    <property type="match status" value="1"/>
</dbReference>
<dbReference type="Pfam" id="PF06580">
    <property type="entry name" value="His_kinase"/>
    <property type="match status" value="1"/>
</dbReference>
<comment type="subcellular location">
    <subcellularLocation>
        <location evidence="1">Cell membrane</location>
        <topology evidence="1">Multi-pass membrane protein</topology>
    </subcellularLocation>
</comment>
<name>A0A371PFC3_9BACL</name>
<dbReference type="CDD" id="cd06225">
    <property type="entry name" value="HAMP"/>
    <property type="match status" value="1"/>
</dbReference>
<organism evidence="8 9">
    <name type="scientific">Paenibacillus paeoniae</name>
    <dbReference type="NCBI Taxonomy" id="2292705"/>
    <lineage>
        <taxon>Bacteria</taxon>
        <taxon>Bacillati</taxon>
        <taxon>Bacillota</taxon>
        <taxon>Bacilli</taxon>
        <taxon>Bacillales</taxon>
        <taxon>Paenibacillaceae</taxon>
        <taxon>Paenibacillus</taxon>
    </lineage>
</organism>
<dbReference type="GO" id="GO:0000155">
    <property type="term" value="F:phosphorelay sensor kinase activity"/>
    <property type="evidence" value="ECO:0007669"/>
    <property type="project" value="InterPro"/>
</dbReference>
<evidence type="ECO:0000313" key="8">
    <source>
        <dbReference type="EMBL" id="REK74336.1"/>
    </source>
</evidence>
<evidence type="ECO:0000259" key="7">
    <source>
        <dbReference type="PROSITE" id="PS50885"/>
    </source>
</evidence>